<dbReference type="InterPro" id="IPR035897">
    <property type="entry name" value="Toll_tir_struct_dom_sf"/>
</dbReference>
<feature type="transmembrane region" description="Helical" evidence="1">
    <location>
        <begin position="228"/>
        <end position="247"/>
    </location>
</feature>
<dbReference type="EMBL" id="BARS01044788">
    <property type="protein sequence ID" value="GAG39828.1"/>
    <property type="molecule type" value="Genomic_DNA"/>
</dbReference>
<sequence>DIALEITLGLEEAGYTTWCYEVDSIPGPSYLIQTGQAIEQSKAIILVISPHSLGSRQITKEVVRASESNKEFIPVRRDITHVEFQNRQPEWRQAVGAAASIGIPRQGVASVLPRIIDGLKGLGIHPRLKTDAGRIAQIRKAIGELQGRSMLEKAEEPPVPTKKSELEYGVAEMPEEKVKPAVSVEKPTEAVKVAARPAWSWVGIALLSIALGLLAWGTVGTLLGEHTLSFYMIMLLLAVPFMISGIYC</sequence>
<keyword evidence="1" id="KW-0812">Transmembrane</keyword>
<evidence type="ECO:0000259" key="2">
    <source>
        <dbReference type="PROSITE" id="PS50104"/>
    </source>
</evidence>
<comment type="caution">
    <text evidence="3">The sequence shown here is derived from an EMBL/GenBank/DDBJ whole genome shotgun (WGS) entry which is preliminary data.</text>
</comment>
<organism evidence="3">
    <name type="scientific">marine sediment metagenome</name>
    <dbReference type="NCBI Taxonomy" id="412755"/>
    <lineage>
        <taxon>unclassified sequences</taxon>
        <taxon>metagenomes</taxon>
        <taxon>ecological metagenomes</taxon>
    </lineage>
</organism>
<accession>X0XT43</accession>
<dbReference type="Gene3D" id="3.40.50.10140">
    <property type="entry name" value="Toll/interleukin-1 receptor homology (TIR) domain"/>
    <property type="match status" value="1"/>
</dbReference>
<keyword evidence="1" id="KW-0472">Membrane</keyword>
<dbReference type="PROSITE" id="PS50104">
    <property type="entry name" value="TIR"/>
    <property type="match status" value="1"/>
</dbReference>
<dbReference type="InterPro" id="IPR000157">
    <property type="entry name" value="TIR_dom"/>
</dbReference>
<gene>
    <name evidence="3" type="ORF">S01H1_67604</name>
</gene>
<evidence type="ECO:0000256" key="1">
    <source>
        <dbReference type="SAM" id="Phobius"/>
    </source>
</evidence>
<feature type="non-terminal residue" evidence="3">
    <location>
        <position position="1"/>
    </location>
</feature>
<dbReference type="AlphaFoldDB" id="X0XT43"/>
<evidence type="ECO:0000313" key="3">
    <source>
        <dbReference type="EMBL" id="GAG39828.1"/>
    </source>
</evidence>
<dbReference type="SUPFAM" id="SSF52200">
    <property type="entry name" value="Toll/Interleukin receptor TIR domain"/>
    <property type="match status" value="1"/>
</dbReference>
<proteinExistence type="predicted"/>
<feature type="non-terminal residue" evidence="3">
    <location>
        <position position="248"/>
    </location>
</feature>
<reference evidence="3" key="1">
    <citation type="journal article" date="2014" name="Front. Microbiol.">
        <title>High frequency of phylogenetically diverse reductive dehalogenase-homologous genes in deep subseafloor sedimentary metagenomes.</title>
        <authorList>
            <person name="Kawai M."/>
            <person name="Futagami T."/>
            <person name="Toyoda A."/>
            <person name="Takaki Y."/>
            <person name="Nishi S."/>
            <person name="Hori S."/>
            <person name="Arai W."/>
            <person name="Tsubouchi T."/>
            <person name="Morono Y."/>
            <person name="Uchiyama I."/>
            <person name="Ito T."/>
            <person name="Fujiyama A."/>
            <person name="Inagaki F."/>
            <person name="Takami H."/>
        </authorList>
    </citation>
    <scope>NUCLEOTIDE SEQUENCE</scope>
    <source>
        <strain evidence="3">Expedition CK06-06</strain>
    </source>
</reference>
<feature type="domain" description="TIR" evidence="2">
    <location>
        <begin position="1"/>
        <end position="146"/>
    </location>
</feature>
<protein>
    <recommendedName>
        <fullName evidence="2">TIR domain-containing protein</fullName>
    </recommendedName>
</protein>
<dbReference type="Pfam" id="PF13676">
    <property type="entry name" value="TIR_2"/>
    <property type="match status" value="1"/>
</dbReference>
<keyword evidence="1" id="KW-1133">Transmembrane helix</keyword>
<dbReference type="GO" id="GO:0007165">
    <property type="term" value="P:signal transduction"/>
    <property type="evidence" value="ECO:0007669"/>
    <property type="project" value="InterPro"/>
</dbReference>
<feature type="transmembrane region" description="Helical" evidence="1">
    <location>
        <begin position="198"/>
        <end position="216"/>
    </location>
</feature>
<name>X0XT43_9ZZZZ</name>